<dbReference type="Pfam" id="PF11255">
    <property type="entry name" value="DUF3054"/>
    <property type="match status" value="1"/>
</dbReference>
<dbReference type="InterPro" id="IPR021414">
    <property type="entry name" value="DUF3054"/>
</dbReference>
<evidence type="ECO:0000313" key="3">
    <source>
        <dbReference type="Proteomes" id="UP001501581"/>
    </source>
</evidence>
<keyword evidence="1" id="KW-0472">Membrane</keyword>
<gene>
    <name evidence="2" type="ORF">GCM10009668_21090</name>
</gene>
<name>A0ABP4EE53_9ACTN</name>
<dbReference type="RefSeq" id="WP_343994130.1">
    <property type="nucleotide sequence ID" value="NZ_BAAALG010000008.1"/>
</dbReference>
<evidence type="ECO:0000313" key="2">
    <source>
        <dbReference type="EMBL" id="GAA1102363.1"/>
    </source>
</evidence>
<evidence type="ECO:0008006" key="4">
    <source>
        <dbReference type="Google" id="ProtNLM"/>
    </source>
</evidence>
<sequence>MSTASAPSRPIRYPVALIADALVLLVFAAVGRREHDSGNPVLGVFDTAWPFLAGALAGHLIVLALRRPPGALGSGVVVWVTAVAGGMLLRQATGDGTAFSFIVVATCFTGFFLLGWRLVAALVARRRG</sequence>
<comment type="caution">
    <text evidence="2">The sequence shown here is derived from an EMBL/GenBank/DDBJ whole genome shotgun (WGS) entry which is preliminary data.</text>
</comment>
<keyword evidence="1" id="KW-1133">Transmembrane helix</keyword>
<reference evidence="3" key="1">
    <citation type="journal article" date="2019" name="Int. J. Syst. Evol. Microbiol.">
        <title>The Global Catalogue of Microorganisms (GCM) 10K type strain sequencing project: providing services to taxonomists for standard genome sequencing and annotation.</title>
        <authorList>
            <consortium name="The Broad Institute Genomics Platform"/>
            <consortium name="The Broad Institute Genome Sequencing Center for Infectious Disease"/>
            <person name="Wu L."/>
            <person name="Ma J."/>
        </authorList>
    </citation>
    <scope>NUCLEOTIDE SEQUENCE [LARGE SCALE GENOMIC DNA]</scope>
    <source>
        <strain evidence="3">JCM 13008</strain>
    </source>
</reference>
<feature type="transmembrane region" description="Helical" evidence="1">
    <location>
        <begin position="12"/>
        <end position="30"/>
    </location>
</feature>
<dbReference type="Proteomes" id="UP001501581">
    <property type="component" value="Unassembled WGS sequence"/>
</dbReference>
<proteinExistence type="predicted"/>
<keyword evidence="1" id="KW-0812">Transmembrane</keyword>
<feature type="transmembrane region" description="Helical" evidence="1">
    <location>
        <begin position="42"/>
        <end position="65"/>
    </location>
</feature>
<organism evidence="2 3">
    <name type="scientific">Nocardioides dubius</name>
    <dbReference type="NCBI Taxonomy" id="317019"/>
    <lineage>
        <taxon>Bacteria</taxon>
        <taxon>Bacillati</taxon>
        <taxon>Actinomycetota</taxon>
        <taxon>Actinomycetes</taxon>
        <taxon>Propionibacteriales</taxon>
        <taxon>Nocardioidaceae</taxon>
        <taxon>Nocardioides</taxon>
    </lineage>
</organism>
<feature type="transmembrane region" description="Helical" evidence="1">
    <location>
        <begin position="98"/>
        <end position="124"/>
    </location>
</feature>
<feature type="transmembrane region" description="Helical" evidence="1">
    <location>
        <begin position="72"/>
        <end position="92"/>
    </location>
</feature>
<dbReference type="EMBL" id="BAAALG010000008">
    <property type="protein sequence ID" value="GAA1102363.1"/>
    <property type="molecule type" value="Genomic_DNA"/>
</dbReference>
<evidence type="ECO:0000256" key="1">
    <source>
        <dbReference type="SAM" id="Phobius"/>
    </source>
</evidence>
<protein>
    <recommendedName>
        <fullName evidence="4">DUF3054 domain-containing protein</fullName>
    </recommendedName>
</protein>
<keyword evidence="3" id="KW-1185">Reference proteome</keyword>
<accession>A0ABP4EE53</accession>